<dbReference type="EMBL" id="AUXX01000034">
    <property type="protein sequence ID" value="KZN63363.1"/>
    <property type="molecule type" value="Genomic_DNA"/>
</dbReference>
<sequence>MISYECIYVGEELKKFVRRLKVANKKSYSKLFSQLGLAHSKQTDLELRYHYDRQLTKGSVYLPGYSQYGEHVTFIKVRDDAFVETFEVCENDKNNLLITLSKMLDLFSEKTILLVCFDVEEFIILNRLTSKLGLKNVAVIFGLSKSSEFVNVVHDQHQEQKIIILNSETLSSDIRTMNKVTLVELNIKALSQIGFYVLKNKFIKLLLANLRMLDERRSI</sequence>
<accession>A0A162C7C8</accession>
<proteinExistence type="predicted"/>
<protein>
    <submittedName>
        <fullName evidence="1">Uncharacterized protein</fullName>
    </submittedName>
</protein>
<name>A0A162C7C8_9GAMM</name>
<gene>
    <name evidence="1" type="ORF">N478_03680</name>
</gene>
<comment type="caution">
    <text evidence="1">The sequence shown here is derived from an EMBL/GenBank/DDBJ whole genome shotgun (WGS) entry which is preliminary data.</text>
</comment>
<dbReference type="RefSeq" id="WP_063382146.1">
    <property type="nucleotide sequence ID" value="NZ_AUXX01000034.1"/>
</dbReference>
<dbReference type="PATRIC" id="fig|1365257.3.peg.3771"/>
<evidence type="ECO:0000313" key="2">
    <source>
        <dbReference type="Proteomes" id="UP000076661"/>
    </source>
</evidence>
<dbReference type="Proteomes" id="UP000076661">
    <property type="component" value="Unassembled WGS sequence"/>
</dbReference>
<organism evidence="1 2">
    <name type="scientific">Pseudoalteromonas luteoviolacea S4060-1</name>
    <dbReference type="NCBI Taxonomy" id="1365257"/>
    <lineage>
        <taxon>Bacteria</taxon>
        <taxon>Pseudomonadati</taxon>
        <taxon>Pseudomonadota</taxon>
        <taxon>Gammaproteobacteria</taxon>
        <taxon>Alteromonadales</taxon>
        <taxon>Pseudoalteromonadaceae</taxon>
        <taxon>Pseudoalteromonas</taxon>
    </lineage>
</organism>
<evidence type="ECO:0000313" key="1">
    <source>
        <dbReference type="EMBL" id="KZN63363.1"/>
    </source>
</evidence>
<reference evidence="1 2" key="1">
    <citation type="submission" date="2013-07" db="EMBL/GenBank/DDBJ databases">
        <title>Comparative Genomic and Metabolomic Analysis of Twelve Strains of Pseudoalteromonas luteoviolacea.</title>
        <authorList>
            <person name="Vynne N.G."/>
            <person name="Mansson M."/>
            <person name="Gram L."/>
        </authorList>
    </citation>
    <scope>NUCLEOTIDE SEQUENCE [LARGE SCALE GENOMIC DNA]</scope>
    <source>
        <strain evidence="1 2">S4060-1</strain>
    </source>
</reference>
<dbReference type="AlphaFoldDB" id="A0A162C7C8"/>